<accession>A0A843TEU6</accession>
<gene>
    <name evidence="2" type="ORF">Taro_003217</name>
</gene>
<reference evidence="2" key="1">
    <citation type="submission" date="2017-07" db="EMBL/GenBank/DDBJ databases">
        <title>Taro Niue Genome Assembly and Annotation.</title>
        <authorList>
            <person name="Atibalentja N."/>
            <person name="Keating K."/>
            <person name="Fields C.J."/>
        </authorList>
    </citation>
    <scope>NUCLEOTIDE SEQUENCE</scope>
    <source>
        <strain evidence="2">Niue_2</strain>
        <tissue evidence="2">Leaf</tissue>
    </source>
</reference>
<evidence type="ECO:0000313" key="3">
    <source>
        <dbReference type="Proteomes" id="UP000652761"/>
    </source>
</evidence>
<dbReference type="AlphaFoldDB" id="A0A843TEU6"/>
<feature type="region of interest" description="Disordered" evidence="1">
    <location>
        <begin position="1"/>
        <end position="28"/>
    </location>
</feature>
<protein>
    <submittedName>
        <fullName evidence="2">Uncharacterized protein</fullName>
    </submittedName>
</protein>
<comment type="caution">
    <text evidence="2">The sequence shown here is derived from an EMBL/GenBank/DDBJ whole genome shotgun (WGS) entry which is preliminary data.</text>
</comment>
<evidence type="ECO:0000313" key="2">
    <source>
        <dbReference type="EMBL" id="MQL70902.1"/>
    </source>
</evidence>
<proteinExistence type="predicted"/>
<dbReference type="OrthoDB" id="1919021at2759"/>
<feature type="compositionally biased region" description="Low complexity" evidence="1">
    <location>
        <begin position="1"/>
        <end position="19"/>
    </location>
</feature>
<evidence type="ECO:0000256" key="1">
    <source>
        <dbReference type="SAM" id="MobiDB-lite"/>
    </source>
</evidence>
<dbReference type="EMBL" id="NMUH01000082">
    <property type="protein sequence ID" value="MQL70902.1"/>
    <property type="molecule type" value="Genomic_DNA"/>
</dbReference>
<sequence>MSEGELTSLNDPNLSLSSSEVPEHNSKSSTIPYKILEIDIEKINDRLFSIKVIFERAKGIQAQIQRVTESLGFDLSNTIIHPVDQHKMLSTSFMHVRKQKQLTEESLKKRIIEASLNCGIMVEIDD</sequence>
<dbReference type="Proteomes" id="UP000652761">
    <property type="component" value="Unassembled WGS sequence"/>
</dbReference>
<name>A0A843TEU6_COLES</name>
<keyword evidence="3" id="KW-1185">Reference proteome</keyword>
<organism evidence="2 3">
    <name type="scientific">Colocasia esculenta</name>
    <name type="common">Wild taro</name>
    <name type="synonym">Arum esculentum</name>
    <dbReference type="NCBI Taxonomy" id="4460"/>
    <lineage>
        <taxon>Eukaryota</taxon>
        <taxon>Viridiplantae</taxon>
        <taxon>Streptophyta</taxon>
        <taxon>Embryophyta</taxon>
        <taxon>Tracheophyta</taxon>
        <taxon>Spermatophyta</taxon>
        <taxon>Magnoliopsida</taxon>
        <taxon>Liliopsida</taxon>
        <taxon>Araceae</taxon>
        <taxon>Aroideae</taxon>
        <taxon>Colocasieae</taxon>
        <taxon>Colocasia</taxon>
    </lineage>
</organism>